<organism evidence="2">
    <name type="scientific">Nothobranchius korthausae</name>
    <dbReference type="NCBI Taxonomy" id="1143690"/>
    <lineage>
        <taxon>Eukaryota</taxon>
        <taxon>Metazoa</taxon>
        <taxon>Chordata</taxon>
        <taxon>Craniata</taxon>
        <taxon>Vertebrata</taxon>
        <taxon>Euteleostomi</taxon>
        <taxon>Actinopterygii</taxon>
        <taxon>Neopterygii</taxon>
        <taxon>Teleostei</taxon>
        <taxon>Neoteleostei</taxon>
        <taxon>Acanthomorphata</taxon>
        <taxon>Ovalentaria</taxon>
        <taxon>Atherinomorphae</taxon>
        <taxon>Cyprinodontiformes</taxon>
        <taxon>Nothobranchiidae</taxon>
        <taxon>Nothobranchius</taxon>
    </lineage>
</organism>
<reference evidence="2" key="2">
    <citation type="submission" date="2016-06" db="EMBL/GenBank/DDBJ databases">
        <title>The genome of a short-lived fish provides insights into sex chromosome evolution and the genetic control of aging.</title>
        <authorList>
            <person name="Reichwald K."/>
            <person name="Felder M."/>
            <person name="Petzold A."/>
            <person name="Koch P."/>
            <person name="Groth M."/>
            <person name="Platzer M."/>
        </authorList>
    </citation>
    <scope>NUCLEOTIDE SEQUENCE</scope>
    <source>
        <tissue evidence="2">Brain</tissue>
    </source>
</reference>
<feature type="region of interest" description="Disordered" evidence="1">
    <location>
        <begin position="1"/>
        <end position="67"/>
    </location>
</feature>
<accession>A0A1A8H0U0</accession>
<dbReference type="AlphaFoldDB" id="A0A1A8H0U0"/>
<dbReference type="EMBL" id="HAEC01008741">
    <property type="protein sequence ID" value="SBQ76879.1"/>
    <property type="molecule type" value="Transcribed_RNA"/>
</dbReference>
<feature type="non-terminal residue" evidence="2">
    <location>
        <position position="67"/>
    </location>
</feature>
<evidence type="ECO:0000256" key="1">
    <source>
        <dbReference type="SAM" id="MobiDB-lite"/>
    </source>
</evidence>
<proteinExistence type="predicted"/>
<name>A0A1A8H0U0_9TELE</name>
<gene>
    <name evidence="2" type="primary">Nfu_g_1_009570</name>
</gene>
<feature type="compositionally biased region" description="Low complexity" evidence="1">
    <location>
        <begin position="49"/>
        <end position="58"/>
    </location>
</feature>
<feature type="compositionally biased region" description="Polar residues" evidence="1">
    <location>
        <begin position="7"/>
        <end position="20"/>
    </location>
</feature>
<sequence length="67" mass="7191">WHAPRFTRSQPLQGRLSSELSGPRPRAPNPGGGPTQPKDPDPTRQTPGASRSAAAPSRYPVHLWASP</sequence>
<feature type="non-terminal residue" evidence="2">
    <location>
        <position position="1"/>
    </location>
</feature>
<evidence type="ECO:0000313" key="2">
    <source>
        <dbReference type="EMBL" id="SBQ76879.1"/>
    </source>
</evidence>
<reference evidence="2" key="1">
    <citation type="submission" date="2016-05" db="EMBL/GenBank/DDBJ databases">
        <authorList>
            <person name="Lavstsen T."/>
            <person name="Jespersen J.S."/>
        </authorList>
    </citation>
    <scope>NUCLEOTIDE SEQUENCE</scope>
    <source>
        <tissue evidence="2">Brain</tissue>
    </source>
</reference>
<protein>
    <submittedName>
        <fullName evidence="2">Uncharacterized protein</fullName>
    </submittedName>
</protein>